<dbReference type="AlphaFoldDB" id="A0A8H7UBD1"/>
<evidence type="ECO:0000259" key="9">
    <source>
        <dbReference type="PROSITE" id="PS51351"/>
    </source>
</evidence>
<feature type="region of interest" description="Disordered" evidence="8">
    <location>
        <begin position="14"/>
        <end position="48"/>
    </location>
</feature>
<accession>A0A8H7UBD1</accession>
<dbReference type="Proteomes" id="UP000612746">
    <property type="component" value="Unassembled WGS sequence"/>
</dbReference>
<evidence type="ECO:0000256" key="1">
    <source>
        <dbReference type="ARBA" id="ARBA00004123"/>
    </source>
</evidence>
<dbReference type="GO" id="GO:0006367">
    <property type="term" value="P:transcription initiation at RNA polymerase II promoter"/>
    <property type="evidence" value="ECO:0007669"/>
    <property type="project" value="UniProtKB-UniRule"/>
</dbReference>
<dbReference type="PIRSF" id="PIRSF016398">
    <property type="entry name" value="TFIIE-beta"/>
    <property type="match status" value="1"/>
</dbReference>
<dbReference type="GO" id="GO:0003677">
    <property type="term" value="F:DNA binding"/>
    <property type="evidence" value="ECO:0007669"/>
    <property type="project" value="UniProtKB-UniRule"/>
</dbReference>
<evidence type="ECO:0000256" key="7">
    <source>
        <dbReference type="PIRNR" id="PIRNR016398"/>
    </source>
</evidence>
<dbReference type="OrthoDB" id="3907302at2759"/>
<proteinExistence type="inferred from homology"/>
<keyword evidence="3 7" id="KW-0238">DNA-binding</keyword>
<dbReference type="InterPro" id="IPR016656">
    <property type="entry name" value="TFIIE-bsu"/>
</dbReference>
<reference evidence="10" key="1">
    <citation type="submission" date="2020-12" db="EMBL/GenBank/DDBJ databases">
        <title>Metabolic potential, ecology and presence of endohyphal bacteria is reflected in genomic diversity of Mucoromycotina.</title>
        <authorList>
            <person name="Muszewska A."/>
            <person name="Okrasinska A."/>
            <person name="Steczkiewicz K."/>
            <person name="Drgas O."/>
            <person name="Orlowska M."/>
            <person name="Perlinska-Lenart U."/>
            <person name="Aleksandrzak-Piekarczyk T."/>
            <person name="Szatraj K."/>
            <person name="Zielenkiewicz U."/>
            <person name="Pilsyk S."/>
            <person name="Malc E."/>
            <person name="Mieczkowski P."/>
            <person name="Kruszewska J.S."/>
            <person name="Biernat P."/>
            <person name="Pawlowska J."/>
        </authorList>
    </citation>
    <scope>NUCLEOTIDE SEQUENCE</scope>
    <source>
        <strain evidence="10">WA0000051536</strain>
    </source>
</reference>
<evidence type="ECO:0000256" key="4">
    <source>
        <dbReference type="ARBA" id="ARBA00023163"/>
    </source>
</evidence>
<dbReference type="InterPro" id="IPR054600">
    <property type="entry name" value="TFA2_E-tether"/>
</dbReference>
<keyword evidence="4 7" id="KW-0804">Transcription</keyword>
<feature type="domain" description="TFIIE beta" evidence="9">
    <location>
        <begin position="74"/>
        <end position="151"/>
    </location>
</feature>
<sequence>MSLNDQLKSFRKSLASQPVYGVKRSAPGGVENKNESRTSSTPGTPAIANNTRAAYESSMEGKKKSKRANQGVVFSQPANTGAGTHTMSLLYTVVNYLKNCDDPQSVVSIQSRTNVDIRANSELWEKLTTNEKIDFDEINGTFSYKPTFQIKNKDDLLQLLQEKRSQGGMDYKDLKDSYSKLGVAVEELAAAGQILVIRHKDGNPRVLFCNDEQYNTPLDEEFKKMWTEISIPDETDLPRELENAGLKTMEVFEKKVITEPKQKKSKNRNRKGKITNTHLANLDLTVDYVPKKTF</sequence>
<comment type="subunit">
    <text evidence="7">Tetramer of two alpha and two beta chains.</text>
</comment>
<comment type="subcellular location">
    <subcellularLocation>
        <location evidence="1 7">Nucleus</location>
    </subcellularLocation>
</comment>
<name>A0A8H7UBD1_9FUNG</name>
<keyword evidence="11" id="KW-1185">Reference proteome</keyword>
<protein>
    <recommendedName>
        <fullName evidence="7">Transcription initiation factor IIE subunit beta</fullName>
    </recommendedName>
</protein>
<dbReference type="Pfam" id="PF22254">
    <property type="entry name" value="TFA2_E-tether"/>
    <property type="match status" value="1"/>
</dbReference>
<dbReference type="InterPro" id="IPR003166">
    <property type="entry name" value="TFIIE_bsu_DNA-bd"/>
</dbReference>
<feature type="compositionally biased region" description="Polar residues" evidence="8">
    <location>
        <begin position="37"/>
        <end position="48"/>
    </location>
</feature>
<evidence type="ECO:0000256" key="6">
    <source>
        <dbReference type="ARBA" id="ARBA00025581"/>
    </source>
</evidence>
<evidence type="ECO:0000256" key="5">
    <source>
        <dbReference type="ARBA" id="ARBA00023242"/>
    </source>
</evidence>
<dbReference type="PANTHER" id="PTHR12716:SF8">
    <property type="entry name" value="TRANSCRIPTION INITIATION FACTOR IIE SUBUNIT BETA"/>
    <property type="match status" value="1"/>
</dbReference>
<dbReference type="GO" id="GO:0005673">
    <property type="term" value="C:transcription factor TFIIE complex"/>
    <property type="evidence" value="ECO:0007669"/>
    <property type="project" value="UniProtKB-UniRule"/>
</dbReference>
<dbReference type="PROSITE" id="PS51351">
    <property type="entry name" value="TFIIE_BETA_C"/>
    <property type="match status" value="1"/>
</dbReference>
<keyword evidence="5 7" id="KW-0539">Nucleus</keyword>
<evidence type="ECO:0000256" key="2">
    <source>
        <dbReference type="ARBA" id="ARBA00023015"/>
    </source>
</evidence>
<dbReference type="Pfam" id="PF18121">
    <property type="entry name" value="TFA2_Winged_2"/>
    <property type="match status" value="1"/>
</dbReference>
<dbReference type="Pfam" id="PF02186">
    <property type="entry name" value="TFIIE_beta"/>
    <property type="match status" value="1"/>
</dbReference>
<evidence type="ECO:0000313" key="11">
    <source>
        <dbReference type="Proteomes" id="UP000612746"/>
    </source>
</evidence>
<evidence type="ECO:0000256" key="8">
    <source>
        <dbReference type="SAM" id="MobiDB-lite"/>
    </source>
</evidence>
<gene>
    <name evidence="10" type="ORF">INT44_006161</name>
</gene>
<keyword evidence="2 7" id="KW-0805">Transcription regulation</keyword>
<dbReference type="PANTHER" id="PTHR12716">
    <property type="entry name" value="TRANSCRIPTION INITIATION FACTOR IIE, BETA SUBUNIT"/>
    <property type="match status" value="1"/>
</dbReference>
<comment type="caution">
    <text evidence="10">The sequence shown here is derived from an EMBL/GenBank/DDBJ whole genome shotgun (WGS) entry which is preliminary data.</text>
</comment>
<comment type="similarity">
    <text evidence="7">Belongs to the TFIIE beta subunit family.</text>
</comment>
<evidence type="ECO:0000313" key="10">
    <source>
        <dbReference type="EMBL" id="KAG2179316.1"/>
    </source>
</evidence>
<organism evidence="10 11">
    <name type="scientific">Umbelopsis vinacea</name>
    <dbReference type="NCBI Taxonomy" id="44442"/>
    <lineage>
        <taxon>Eukaryota</taxon>
        <taxon>Fungi</taxon>
        <taxon>Fungi incertae sedis</taxon>
        <taxon>Mucoromycota</taxon>
        <taxon>Mucoromycotina</taxon>
        <taxon>Umbelopsidomycetes</taxon>
        <taxon>Umbelopsidales</taxon>
        <taxon>Umbelopsidaceae</taxon>
        <taxon>Umbelopsis</taxon>
    </lineage>
</organism>
<evidence type="ECO:0000256" key="3">
    <source>
        <dbReference type="ARBA" id="ARBA00023125"/>
    </source>
</evidence>
<dbReference type="InterPro" id="IPR040501">
    <property type="entry name" value="TFA2_Winged_2"/>
</dbReference>
<dbReference type="GO" id="GO:0001097">
    <property type="term" value="F:TFIIH-class transcription factor complex binding"/>
    <property type="evidence" value="ECO:0007669"/>
    <property type="project" value="TreeGrafter"/>
</dbReference>
<comment type="function">
    <text evidence="6 7">Recruits TFIIH to the initiation complex and stimulates the RNA polymerase II C-terminal domain kinase and DNA-dependent ATPase activities of TFIIH. Both TFIIH and TFIIE are required for promoter clearance by RNA polymerase.</text>
</comment>
<dbReference type="EMBL" id="JAEPRA010000010">
    <property type="protein sequence ID" value="KAG2179316.1"/>
    <property type="molecule type" value="Genomic_DNA"/>
</dbReference>